<feature type="region of interest" description="Disordered" evidence="1">
    <location>
        <begin position="1"/>
        <end position="940"/>
    </location>
</feature>
<evidence type="ECO:0000313" key="2">
    <source>
        <dbReference type="Proteomes" id="UP000081671"/>
    </source>
</evidence>
<feature type="compositionally biased region" description="Low complexity" evidence="1">
    <location>
        <begin position="536"/>
        <end position="566"/>
    </location>
</feature>
<sequence>PAPPLAPLDPSPPSSPALGPPAAPAPRSPHTLGIQLFPPGGVTKWKSEAALNGRQPETPRTSPPRSPAALQGGPLGASPEPHLTFPRSFKVPPPTPVRTSSIPMPEAPGACPEEVGSPRKPPSRLPLPPSFHVRPASQVYPDSVPEPDLPREPRPEEPERPGLRLSPTSQAHEPAVPPPPAPPLPPPAPPAPPPAPPLPPGAELAAPPSVGLVKSSTASAPTLKAIPKPKPPSPDDKASPEPVDWRHPGQMEKLRSELAAYLCGPRREDRALGPRPGPAGPSRDADSKKDHRPPEKPAGPGLPKKMPTGAPGQGPSLAEHEATGSLVLPPVDYTPQDTPAPSVRQIREELEARLSSSSNKDVRPSGGALPPKPPPDRGRTFENGTVPTARNSPPLSTTPLPSTTTPETTPGPSTPPKATPGLATLPKTTAGPATSPKTTPGLATLPKTTAGPSTAPKTTAAPSIPPKAIPGLATLPKTTAGPATSPKTTPGPSTPPKATPGPATPPKATPGPSTQPKTTAAPSTPPKTTPGPSTPPKTTAGPSTPPKATAGPTASSTATPLPITSSPREKDFIAGGQGEKPKYVKGVWEERGPEAGRLPAQRAGWAPALPSKLSPGREDAPFLYKPHRGHNNQSREVAVVSPTLAGGEAAGEGRAEGREAQPPGPDQLLRHPVTGELVERGSPMALLLAARQRAQKGRPGGTPGRSSLPGSLRGHGHGSQPEAAGSDSIFYNAGRPNSFTVVPKSPHEAEDSKLTAAAGAPRQWVSRPHPEATEPSLRPRWTNGEPPTPWARPVPAAGLPKSFSSPPSPAYKREEQEELGFELIPPPPEFSNDPEPPAPAPQHLGRRRSPPRNNVSELGRPLDLAPPAPGFSRFPCPRYPGAGGLERFSGAGRSLIKKRLYVGEPHRHPGTPRGATGRSLSSPNCFGPPPGVPEMRRVNS</sequence>
<reference evidence="3" key="1">
    <citation type="submission" date="2025-08" db="UniProtKB">
        <authorList>
            <consortium name="RefSeq"/>
        </authorList>
    </citation>
    <scope>IDENTIFICATION</scope>
    <source>
        <tissue evidence="3">Kidney</tissue>
    </source>
</reference>
<feature type="non-terminal residue" evidence="3">
    <location>
        <position position="940"/>
    </location>
</feature>
<dbReference type="InParanoid" id="A0A1S3GVG7"/>
<feature type="compositionally biased region" description="Basic and acidic residues" evidence="1">
    <location>
        <begin position="579"/>
        <end position="594"/>
    </location>
</feature>
<feature type="compositionally biased region" description="Pro residues" evidence="1">
    <location>
        <begin position="1"/>
        <end position="27"/>
    </location>
</feature>
<dbReference type="PANTHER" id="PTHR35077">
    <property type="entry name" value="SIMILAR TO AI661453 PROTEIN"/>
    <property type="match status" value="1"/>
</dbReference>
<proteinExistence type="predicted"/>
<feature type="compositionally biased region" description="Low complexity" evidence="1">
    <location>
        <begin position="476"/>
        <end position="491"/>
    </location>
</feature>
<dbReference type="GeneID" id="106002327"/>
<dbReference type="OrthoDB" id="9945848at2759"/>
<feature type="non-terminal residue" evidence="3">
    <location>
        <position position="1"/>
    </location>
</feature>
<dbReference type="AlphaFoldDB" id="A0A1S3GVG7"/>
<organism evidence="2 3">
    <name type="scientific">Dipodomys ordii</name>
    <name type="common">Ord's kangaroo rat</name>
    <dbReference type="NCBI Taxonomy" id="10020"/>
    <lineage>
        <taxon>Eukaryota</taxon>
        <taxon>Metazoa</taxon>
        <taxon>Chordata</taxon>
        <taxon>Craniata</taxon>
        <taxon>Vertebrata</taxon>
        <taxon>Euteleostomi</taxon>
        <taxon>Mammalia</taxon>
        <taxon>Eutheria</taxon>
        <taxon>Euarchontoglires</taxon>
        <taxon>Glires</taxon>
        <taxon>Rodentia</taxon>
        <taxon>Castorimorpha</taxon>
        <taxon>Heteromyidae</taxon>
        <taxon>Dipodomyinae</taxon>
        <taxon>Dipodomys</taxon>
    </lineage>
</organism>
<accession>A0A1S3GVG7</accession>
<keyword evidence="2" id="KW-1185">Reference proteome</keyword>
<feature type="compositionally biased region" description="Pro residues" evidence="1">
    <location>
        <begin position="523"/>
        <end position="535"/>
    </location>
</feature>
<feature type="compositionally biased region" description="Pro residues" evidence="1">
    <location>
        <begin position="175"/>
        <end position="200"/>
    </location>
</feature>
<feature type="compositionally biased region" description="Low complexity" evidence="1">
    <location>
        <begin position="510"/>
        <end position="522"/>
    </location>
</feature>
<feature type="compositionally biased region" description="Low complexity" evidence="1">
    <location>
        <begin position="392"/>
        <end position="411"/>
    </location>
</feature>
<evidence type="ECO:0000256" key="1">
    <source>
        <dbReference type="SAM" id="MobiDB-lite"/>
    </source>
</evidence>
<feature type="compositionally biased region" description="Polar residues" evidence="1">
    <location>
        <begin position="382"/>
        <end position="391"/>
    </location>
</feature>
<feature type="compositionally biased region" description="Pro residues" evidence="1">
    <location>
        <begin position="492"/>
        <end position="509"/>
    </location>
</feature>
<feature type="compositionally biased region" description="Pro residues" evidence="1">
    <location>
        <begin position="119"/>
        <end position="129"/>
    </location>
</feature>
<feature type="compositionally biased region" description="Pro residues" evidence="1">
    <location>
        <begin position="824"/>
        <end position="840"/>
    </location>
</feature>
<gene>
    <name evidence="3" type="primary">LOC106002327</name>
</gene>
<evidence type="ECO:0000313" key="3">
    <source>
        <dbReference type="RefSeq" id="XP_012892675.1"/>
    </source>
</evidence>
<feature type="compositionally biased region" description="Polar residues" evidence="1">
    <location>
        <begin position="446"/>
        <end position="461"/>
    </location>
</feature>
<feature type="compositionally biased region" description="Basic and acidic residues" evidence="1">
    <location>
        <begin position="283"/>
        <end position="295"/>
    </location>
</feature>
<dbReference type="FunCoup" id="A0A1S3GVG7">
    <property type="interactions" value="2"/>
</dbReference>
<dbReference type="RefSeq" id="XP_012892675.1">
    <property type="nucleotide sequence ID" value="XM_013037221.1"/>
</dbReference>
<dbReference type="Proteomes" id="UP000081671">
    <property type="component" value="Unplaced"/>
</dbReference>
<dbReference type="KEGG" id="dord:106002327"/>
<protein>
    <submittedName>
        <fullName evidence="3">Uncharacterized protein C6orf132 homolog</fullName>
    </submittedName>
</protein>
<feature type="compositionally biased region" description="Basic and acidic residues" evidence="1">
    <location>
        <begin position="148"/>
        <end position="162"/>
    </location>
</feature>
<feature type="compositionally biased region" description="Basic and acidic residues" evidence="1">
    <location>
        <begin position="233"/>
        <end position="256"/>
    </location>
</feature>
<name>A0A1S3GVG7_DIPOR</name>
<dbReference type="PANTHER" id="PTHR35077:SF2">
    <property type="entry name" value="SIMILAR TO AI661453 PROTEIN"/>
    <property type="match status" value="1"/>
</dbReference>